<feature type="binding site" evidence="10">
    <location>
        <position position="129"/>
    </location>
    <ligand>
        <name>Mn(2+)</name>
        <dbReference type="ChEBI" id="CHEBI:29035"/>
        <label>1</label>
    </ligand>
</feature>
<proteinExistence type="inferred from homology"/>
<evidence type="ECO:0000256" key="4">
    <source>
        <dbReference type="ARBA" id="ARBA00022503"/>
    </source>
</evidence>
<keyword evidence="5 10" id="KW-0479">Metal-binding</keyword>
<evidence type="ECO:0000256" key="8">
    <source>
        <dbReference type="ARBA" id="ARBA00047391"/>
    </source>
</evidence>
<name>F8FBD5_PAEMK</name>
<dbReference type="InterPro" id="IPR020855">
    <property type="entry name" value="Ureohydrolase_Mn_BS"/>
</dbReference>
<dbReference type="PRINTS" id="PR00116">
    <property type="entry name" value="ARGINASE"/>
</dbReference>
<evidence type="ECO:0000256" key="12">
    <source>
        <dbReference type="RuleBase" id="RU003684"/>
    </source>
</evidence>
<dbReference type="AlphaFoldDB" id="F8FBD5"/>
<evidence type="ECO:0000256" key="13">
    <source>
        <dbReference type="RuleBase" id="RU361159"/>
    </source>
</evidence>
<dbReference type="GO" id="GO:0005737">
    <property type="term" value="C:cytoplasm"/>
    <property type="evidence" value="ECO:0007669"/>
    <property type="project" value="TreeGrafter"/>
</dbReference>
<feature type="binding site" evidence="10">
    <location>
        <position position="131"/>
    </location>
    <ligand>
        <name>Mn(2+)</name>
        <dbReference type="ChEBI" id="CHEBI:29035"/>
        <label>1</label>
    </ligand>
</feature>
<reference evidence="14 15" key="2">
    <citation type="journal article" date="2013" name="Genome Announc.">
        <title>Genome Sequence of Growth-Improving Paenibacillus mucilaginosus Strain KNP414.</title>
        <authorList>
            <person name="Lu J.J."/>
            <person name="Wang J.F."/>
            <person name="Hu X.F."/>
        </authorList>
    </citation>
    <scope>NUCLEOTIDE SEQUENCE [LARGE SCALE GENOMIC DNA]</scope>
    <source>
        <strain evidence="14 15">KNP414</strain>
    </source>
</reference>
<feature type="binding site" evidence="10">
    <location>
        <position position="127"/>
    </location>
    <ligand>
        <name>Mn(2+)</name>
        <dbReference type="ChEBI" id="CHEBI:29035"/>
        <label>1</label>
    </ligand>
</feature>
<dbReference type="PROSITE" id="PS01053">
    <property type="entry name" value="ARGINASE_1"/>
    <property type="match status" value="1"/>
</dbReference>
<dbReference type="InterPro" id="IPR023696">
    <property type="entry name" value="Ureohydrolase_dom_sf"/>
</dbReference>
<dbReference type="SUPFAM" id="SSF52768">
    <property type="entry name" value="Arginase/deacetylase"/>
    <property type="match status" value="1"/>
</dbReference>
<dbReference type="InterPro" id="IPR006035">
    <property type="entry name" value="Ureohydrolase"/>
</dbReference>
<evidence type="ECO:0000313" key="15">
    <source>
        <dbReference type="Proteomes" id="UP000006620"/>
    </source>
</evidence>
<evidence type="ECO:0000256" key="10">
    <source>
        <dbReference type="PIRSR" id="PIRSR036979-1"/>
    </source>
</evidence>
<evidence type="ECO:0000256" key="3">
    <source>
        <dbReference type="ARBA" id="ARBA00018123"/>
    </source>
</evidence>
<organism evidence="14 15">
    <name type="scientific">Paenibacillus mucilaginosus (strain KNP414)</name>
    <dbReference type="NCBI Taxonomy" id="1036673"/>
    <lineage>
        <taxon>Bacteria</taxon>
        <taxon>Bacillati</taxon>
        <taxon>Bacillota</taxon>
        <taxon>Bacilli</taxon>
        <taxon>Bacillales</taxon>
        <taxon>Paenibacillaceae</taxon>
        <taxon>Paenibacillus</taxon>
    </lineage>
</organism>
<keyword evidence="7 10" id="KW-0464">Manganese</keyword>
<dbReference type="KEGG" id="pms:KNP414_03964"/>
<evidence type="ECO:0000256" key="6">
    <source>
        <dbReference type="ARBA" id="ARBA00022801"/>
    </source>
</evidence>
<dbReference type="GO" id="GO:0030145">
    <property type="term" value="F:manganese ion binding"/>
    <property type="evidence" value="ECO:0007669"/>
    <property type="project" value="TreeGrafter"/>
</dbReference>
<dbReference type="EMBL" id="CP002869">
    <property type="protein sequence ID" value="AEI42502.1"/>
    <property type="molecule type" value="Genomic_DNA"/>
</dbReference>
<evidence type="ECO:0000256" key="1">
    <source>
        <dbReference type="ARBA" id="ARBA00005098"/>
    </source>
</evidence>
<dbReference type="EC" id="3.5.3.1" evidence="2 9"/>
<dbReference type="RefSeq" id="WP_013917658.1">
    <property type="nucleotide sequence ID" value="NC_015690.1"/>
</dbReference>
<dbReference type="PATRIC" id="fig|1036673.3.peg.3644"/>
<dbReference type="Proteomes" id="UP000006620">
    <property type="component" value="Chromosome"/>
</dbReference>
<dbReference type="InterPro" id="IPR014033">
    <property type="entry name" value="Arginase"/>
</dbReference>
<dbReference type="FunFam" id="3.40.800.10:FF:000005">
    <property type="entry name" value="Arginase"/>
    <property type="match status" value="1"/>
</dbReference>
<reference evidence="15" key="1">
    <citation type="submission" date="2011-06" db="EMBL/GenBank/DDBJ databases">
        <title>Complete genome sequence of Paenibacillus mucilaginosus KNP414.</title>
        <authorList>
            <person name="Wang J."/>
            <person name="Hu S."/>
            <person name="Hu X."/>
            <person name="Zhang B."/>
            <person name="Dong D."/>
            <person name="Zhang S."/>
            <person name="Zhao K."/>
            <person name="Wu D."/>
        </authorList>
    </citation>
    <scope>NUCLEOTIDE SEQUENCE [LARGE SCALE GENOMIC DNA]</scope>
    <source>
        <strain evidence="15">KNP414</strain>
    </source>
</reference>
<dbReference type="UniPathway" id="UPA00158">
    <property type="reaction ID" value="UER00270"/>
</dbReference>
<feature type="binding site" evidence="10">
    <location>
        <position position="233"/>
    </location>
    <ligand>
        <name>Mn(2+)</name>
        <dbReference type="ChEBI" id="CHEBI:29035"/>
        <label>1</label>
    </ligand>
</feature>
<dbReference type="HOGENOM" id="CLU_039478_6_2_9"/>
<feature type="binding site" evidence="10">
    <location>
        <position position="231"/>
    </location>
    <ligand>
        <name>Mn(2+)</name>
        <dbReference type="ChEBI" id="CHEBI:29035"/>
        <label>1</label>
    </ligand>
</feature>
<dbReference type="CDD" id="cd09989">
    <property type="entry name" value="Arginase"/>
    <property type="match status" value="1"/>
</dbReference>
<gene>
    <name evidence="14" type="primary">rocF</name>
    <name evidence="14" type="ordered locus">KNP414_03964</name>
</gene>
<dbReference type="GO" id="GO:0000050">
    <property type="term" value="P:urea cycle"/>
    <property type="evidence" value="ECO:0007669"/>
    <property type="project" value="UniProtKB-UniPathway"/>
</dbReference>
<dbReference type="PANTHER" id="PTHR43782:SF3">
    <property type="entry name" value="ARGINASE"/>
    <property type="match status" value="1"/>
</dbReference>
<comment type="cofactor">
    <cofactor evidence="10 13">
        <name>Mn(2+)</name>
        <dbReference type="ChEBI" id="CHEBI:29035"/>
    </cofactor>
    <text evidence="10 13">Binds 2 manganese ions per subunit.</text>
</comment>
<evidence type="ECO:0000256" key="5">
    <source>
        <dbReference type="ARBA" id="ARBA00022723"/>
    </source>
</evidence>
<comment type="similarity">
    <text evidence="11 12">Belongs to the arginase family.</text>
</comment>
<dbReference type="GO" id="GO:0004053">
    <property type="term" value="F:arginase activity"/>
    <property type="evidence" value="ECO:0007669"/>
    <property type="project" value="UniProtKB-UniRule"/>
</dbReference>
<evidence type="ECO:0000256" key="7">
    <source>
        <dbReference type="ARBA" id="ARBA00023211"/>
    </source>
</evidence>
<keyword evidence="4 13" id="KW-0056">Arginine metabolism</keyword>
<evidence type="ECO:0000313" key="14">
    <source>
        <dbReference type="EMBL" id="AEI42502.1"/>
    </source>
</evidence>
<dbReference type="Gene3D" id="3.40.800.10">
    <property type="entry name" value="Ureohydrolase domain"/>
    <property type="match status" value="1"/>
</dbReference>
<evidence type="ECO:0000256" key="9">
    <source>
        <dbReference type="NCBIfam" id="TIGR01229"/>
    </source>
</evidence>
<dbReference type="PIRSF" id="PIRSF036979">
    <property type="entry name" value="Arginase"/>
    <property type="match status" value="1"/>
</dbReference>
<evidence type="ECO:0000256" key="11">
    <source>
        <dbReference type="PROSITE-ProRule" id="PRU00742"/>
    </source>
</evidence>
<dbReference type="PANTHER" id="PTHR43782">
    <property type="entry name" value="ARGINASE"/>
    <property type="match status" value="1"/>
</dbReference>
<keyword evidence="6 12" id="KW-0378">Hydrolase</keyword>
<dbReference type="GO" id="GO:0006525">
    <property type="term" value="P:arginine metabolic process"/>
    <property type="evidence" value="ECO:0007669"/>
    <property type="project" value="UniProtKB-KW"/>
</dbReference>
<accession>F8FBD5</accession>
<dbReference type="Pfam" id="PF00491">
    <property type="entry name" value="Arginase"/>
    <property type="match status" value="1"/>
</dbReference>
<evidence type="ECO:0000256" key="2">
    <source>
        <dbReference type="ARBA" id="ARBA00012168"/>
    </source>
</evidence>
<sequence>MSAVKDISVLCVPFDLGAGRKGVRLGPHAILQAGLERRLRGLGLQVEVLQPFPVPQAGISEPAVRTEEALLHLDEVAGLNELLAQAVWGILGRGRFPLVLGGDHSIAIGTLAGIAPHLKNPGVIWFDAHSDLNTPETSPSGNIHGMSLAAALGLGHDRLVRIGGITPKIKPEHTVIIGARSLDPGEKERIRSLGIRCFTMHEIDRMGISRVMEEALHIAGAGTDGIHVSFDIDSMDPGEAPGTGTPVRGGLSYREAHCALEMLSESGLVRSAEVVEVNPVLDTDNKTARLAAELMGSLLGQRIL</sequence>
<feature type="binding site" evidence="10">
    <location>
        <position position="104"/>
    </location>
    <ligand>
        <name>Mn(2+)</name>
        <dbReference type="ChEBI" id="CHEBI:29035"/>
        <label>1</label>
    </ligand>
</feature>
<protein>
    <recommendedName>
        <fullName evidence="3 9">Arginase</fullName>
        <ecNumber evidence="2 9">3.5.3.1</ecNumber>
    </recommendedName>
</protein>
<comment type="catalytic activity">
    <reaction evidence="8 13">
        <text>L-arginine + H2O = urea + L-ornithine</text>
        <dbReference type="Rhea" id="RHEA:20569"/>
        <dbReference type="ChEBI" id="CHEBI:15377"/>
        <dbReference type="ChEBI" id="CHEBI:16199"/>
        <dbReference type="ChEBI" id="CHEBI:32682"/>
        <dbReference type="ChEBI" id="CHEBI:46911"/>
        <dbReference type="EC" id="3.5.3.1"/>
    </reaction>
</comment>
<dbReference type="PROSITE" id="PS51409">
    <property type="entry name" value="ARGINASE_2"/>
    <property type="match status" value="1"/>
</dbReference>
<dbReference type="NCBIfam" id="TIGR01229">
    <property type="entry name" value="rocF_arginase"/>
    <property type="match status" value="1"/>
</dbReference>
<comment type="pathway">
    <text evidence="1">Nitrogen metabolism; urea cycle; L-ornithine and urea from L-arginine: step 1/1.</text>
</comment>